<dbReference type="PANTHER" id="PTHR10907:SF47">
    <property type="entry name" value="REGUCALCIN"/>
    <property type="match status" value="1"/>
</dbReference>
<dbReference type="InterPro" id="IPR011042">
    <property type="entry name" value="6-blade_b-propeller_TolB-like"/>
</dbReference>
<feature type="binding site" evidence="3">
    <location>
        <position position="118"/>
    </location>
    <ligand>
        <name>substrate</name>
    </ligand>
</feature>
<dbReference type="GO" id="GO:0004341">
    <property type="term" value="F:gluconolactonase activity"/>
    <property type="evidence" value="ECO:0007669"/>
    <property type="project" value="TreeGrafter"/>
</dbReference>
<evidence type="ECO:0000256" key="2">
    <source>
        <dbReference type="PIRSR" id="PIRSR605511-1"/>
    </source>
</evidence>
<dbReference type="Pfam" id="PF08450">
    <property type="entry name" value="SGL"/>
    <property type="match status" value="1"/>
</dbReference>
<evidence type="ECO:0000313" key="7">
    <source>
        <dbReference type="Proteomes" id="UP000579945"/>
    </source>
</evidence>
<dbReference type="GO" id="GO:0005509">
    <property type="term" value="F:calcium ion binding"/>
    <property type="evidence" value="ECO:0007669"/>
    <property type="project" value="TreeGrafter"/>
</dbReference>
<evidence type="ECO:0000256" key="3">
    <source>
        <dbReference type="PIRSR" id="PIRSR605511-2"/>
    </source>
</evidence>
<dbReference type="InterPro" id="IPR013658">
    <property type="entry name" value="SGL"/>
</dbReference>
<feature type="binding site" evidence="3">
    <location>
        <position position="16"/>
    </location>
    <ligand>
        <name>a divalent metal cation</name>
        <dbReference type="ChEBI" id="CHEBI:60240"/>
    </ligand>
</feature>
<feature type="domain" description="SMP-30/Gluconolactonase/LRE-like region" evidence="5">
    <location>
        <begin position="14"/>
        <end position="249"/>
    </location>
</feature>
<reference evidence="6 7" key="1">
    <citation type="submission" date="2020-08" db="EMBL/GenBank/DDBJ databases">
        <title>Sequencing the genomes of 1000 actinobacteria strains.</title>
        <authorList>
            <person name="Klenk H.-P."/>
        </authorList>
    </citation>
    <scope>NUCLEOTIDE SEQUENCE [LARGE SCALE GENOMIC DNA]</scope>
    <source>
        <strain evidence="6 7">DSM 44320</strain>
    </source>
</reference>
<keyword evidence="7" id="KW-1185">Reference proteome</keyword>
<comment type="similarity">
    <text evidence="1">Belongs to the SMP-30/CGR1 family.</text>
</comment>
<dbReference type="InterPro" id="IPR005511">
    <property type="entry name" value="SMP-30"/>
</dbReference>
<evidence type="ECO:0000313" key="6">
    <source>
        <dbReference type="EMBL" id="MBB3726304.1"/>
    </source>
</evidence>
<evidence type="ECO:0000256" key="1">
    <source>
        <dbReference type="ARBA" id="ARBA00008853"/>
    </source>
</evidence>
<sequence>MMTVHPLSTETYALAEGPVWDPVAERLLWVDIPTGRVMEGAFDGDLTVTATHTLPCMVGAVVPAADGSLLTAAEYGFATLGPDLAMGPRVLSDGAPSRLNDGACDPAGRFLAGGMARDDRRGQERLYRLELDGSVSVVAEGLTISNGLGWSPDGRTFYNVDSVPGVVWARPYDVESGETGAPREILRVDDGLPDGMAVDVEGNLWIAIWGRGEVRRLSPGGRLLSTVKVPAPKVSSVTFAGSTLVITTAGGGLFATGTDVTGLPSNPWRGPVPLPSPQESPLS</sequence>
<comment type="caution">
    <text evidence="6">The sequence shown here is derived from an EMBL/GenBank/DDBJ whole genome shotgun (WGS) entry which is preliminary data.</text>
</comment>
<feature type="binding site" evidence="3">
    <location>
        <position position="146"/>
    </location>
    <ligand>
        <name>a divalent metal cation</name>
        <dbReference type="ChEBI" id="CHEBI:60240"/>
    </ligand>
</feature>
<evidence type="ECO:0000256" key="4">
    <source>
        <dbReference type="SAM" id="MobiDB-lite"/>
    </source>
</evidence>
<name>A0A7W5V6A2_9ACTN</name>
<dbReference type="GeneID" id="95388673"/>
<feature type="binding site" evidence="3">
    <location>
        <position position="98"/>
    </location>
    <ligand>
        <name>substrate</name>
    </ligand>
</feature>
<dbReference type="Gene3D" id="2.120.10.30">
    <property type="entry name" value="TolB, C-terminal domain"/>
    <property type="match status" value="1"/>
</dbReference>
<dbReference type="PANTHER" id="PTHR10907">
    <property type="entry name" value="REGUCALCIN"/>
    <property type="match status" value="1"/>
</dbReference>
<dbReference type="GO" id="GO:0019853">
    <property type="term" value="P:L-ascorbic acid biosynthetic process"/>
    <property type="evidence" value="ECO:0007669"/>
    <property type="project" value="TreeGrafter"/>
</dbReference>
<dbReference type="SUPFAM" id="SSF63829">
    <property type="entry name" value="Calcium-dependent phosphotriesterase"/>
    <property type="match status" value="1"/>
</dbReference>
<keyword evidence="3" id="KW-0862">Zinc</keyword>
<feature type="binding site" evidence="3">
    <location>
        <position position="100"/>
    </location>
    <ligand>
        <name>substrate</name>
    </ligand>
</feature>
<comment type="cofactor">
    <cofactor evidence="3">
        <name>Zn(2+)</name>
        <dbReference type="ChEBI" id="CHEBI:29105"/>
    </cofactor>
    <text evidence="3">Binds 1 divalent metal cation per subunit.</text>
</comment>
<organism evidence="6 7">
    <name type="scientific">Nonomuraea dietziae</name>
    <dbReference type="NCBI Taxonomy" id="65515"/>
    <lineage>
        <taxon>Bacteria</taxon>
        <taxon>Bacillati</taxon>
        <taxon>Actinomycetota</taxon>
        <taxon>Actinomycetes</taxon>
        <taxon>Streptosporangiales</taxon>
        <taxon>Streptosporangiaceae</taxon>
        <taxon>Nonomuraea</taxon>
    </lineage>
</organism>
<gene>
    <name evidence="6" type="ORF">FHR33_002164</name>
</gene>
<accession>A0A7W5V6A2</accession>
<protein>
    <submittedName>
        <fullName evidence="6">Sugar lactone lactonase YvrE</fullName>
    </submittedName>
</protein>
<proteinExistence type="inferred from homology"/>
<feature type="compositionally biased region" description="Pro residues" evidence="4">
    <location>
        <begin position="270"/>
        <end position="283"/>
    </location>
</feature>
<dbReference type="PRINTS" id="PR01790">
    <property type="entry name" value="SMP30FAMILY"/>
</dbReference>
<dbReference type="EMBL" id="JACIBV010000001">
    <property type="protein sequence ID" value="MBB3726304.1"/>
    <property type="molecule type" value="Genomic_DNA"/>
</dbReference>
<evidence type="ECO:0000259" key="5">
    <source>
        <dbReference type="Pfam" id="PF08450"/>
    </source>
</evidence>
<keyword evidence="3" id="KW-0479">Metal-binding</keyword>
<dbReference type="RefSeq" id="WP_183645776.1">
    <property type="nucleotide sequence ID" value="NZ_JACIBV010000001.1"/>
</dbReference>
<feature type="region of interest" description="Disordered" evidence="4">
    <location>
        <begin position="264"/>
        <end position="283"/>
    </location>
</feature>
<feature type="binding site" evidence="3">
    <location>
        <position position="194"/>
    </location>
    <ligand>
        <name>a divalent metal cation</name>
        <dbReference type="ChEBI" id="CHEBI:60240"/>
    </ligand>
</feature>
<dbReference type="Proteomes" id="UP000579945">
    <property type="component" value="Unassembled WGS sequence"/>
</dbReference>
<dbReference type="AlphaFoldDB" id="A0A7W5V6A2"/>
<feature type="active site" description="Proton donor/acceptor" evidence="2">
    <location>
        <position position="194"/>
    </location>
</feature>